<reference evidence="1" key="2">
    <citation type="submission" date="2017-11" db="EMBL/GenBank/DDBJ databases">
        <title>Coralsnake Venomics: Analyses of Venom Gland Transcriptomes and Proteomes of Six Brazilian Taxa.</title>
        <authorList>
            <person name="Aird S.D."/>
            <person name="Jorge da Silva N."/>
            <person name="Qiu L."/>
            <person name="Villar-Briones A."/>
            <person name="Aparecida-Saddi V."/>
            <person name="Campos-Telles M.P."/>
            <person name="Grau M."/>
            <person name="Mikheyev A.S."/>
        </authorList>
    </citation>
    <scope>NUCLEOTIDE SEQUENCE</scope>
    <source>
        <tissue evidence="1">Venom_gland</tissue>
    </source>
</reference>
<proteinExistence type="predicted"/>
<reference evidence="1" key="1">
    <citation type="submission" date="2017-07" db="EMBL/GenBank/DDBJ databases">
        <authorList>
            <person name="Mikheyev A."/>
            <person name="Grau M."/>
        </authorList>
    </citation>
    <scope>NUCLEOTIDE SEQUENCE</scope>
    <source>
        <tissue evidence="1">Venom_gland</tissue>
    </source>
</reference>
<dbReference type="AlphaFoldDB" id="A0A2D4J801"/>
<evidence type="ECO:0000313" key="1">
    <source>
        <dbReference type="EMBL" id="LAA92524.1"/>
    </source>
</evidence>
<accession>A0A2D4J801</accession>
<name>A0A2D4J801_MICLE</name>
<sequence length="121" mass="13376">MRTPETRSLASRCTHVHRKVALPVSSAPAFLAHMCRQRPAVPEPRKATGDGWRAQRDGSACHFRHACHKVRHASSTSTEKIALQASCDHFQTPLSHPGIAQLILACQTIKTFLIRIPSFST</sequence>
<dbReference type="EMBL" id="IACK01154300">
    <property type="protein sequence ID" value="LAA92524.1"/>
    <property type="molecule type" value="Transcribed_RNA"/>
</dbReference>
<protein>
    <submittedName>
        <fullName evidence="1">Uncharacterized protein</fullName>
    </submittedName>
</protein>
<organism evidence="1">
    <name type="scientific">Micrurus lemniscatus lemniscatus</name>
    <dbReference type="NCBI Taxonomy" id="129467"/>
    <lineage>
        <taxon>Eukaryota</taxon>
        <taxon>Metazoa</taxon>
        <taxon>Chordata</taxon>
        <taxon>Craniata</taxon>
        <taxon>Vertebrata</taxon>
        <taxon>Euteleostomi</taxon>
        <taxon>Lepidosauria</taxon>
        <taxon>Squamata</taxon>
        <taxon>Bifurcata</taxon>
        <taxon>Unidentata</taxon>
        <taxon>Episquamata</taxon>
        <taxon>Toxicofera</taxon>
        <taxon>Serpentes</taxon>
        <taxon>Colubroidea</taxon>
        <taxon>Elapidae</taxon>
        <taxon>Elapinae</taxon>
        <taxon>Micrurus</taxon>
    </lineage>
</organism>